<evidence type="ECO:0000256" key="4">
    <source>
        <dbReference type="ARBA" id="ARBA00023049"/>
    </source>
</evidence>
<keyword evidence="4" id="KW-0482">Metalloprotease</keyword>
<dbReference type="NCBIfam" id="NF040952">
    <property type="entry name" value="Arch_mtprotase_TldD"/>
    <property type="match status" value="1"/>
</dbReference>
<dbReference type="PANTHER" id="PTHR30624:SF0">
    <property type="entry name" value="METALLOPROTEASE SLR0863"/>
    <property type="match status" value="1"/>
</dbReference>
<dbReference type="PIRSF" id="PIRSF004919">
    <property type="entry name" value="TldD"/>
    <property type="match status" value="1"/>
</dbReference>
<evidence type="ECO:0000256" key="3">
    <source>
        <dbReference type="ARBA" id="ARBA00022801"/>
    </source>
</evidence>
<comment type="similarity">
    <text evidence="1">Belongs to the peptidase U62 family.</text>
</comment>
<organism evidence="8">
    <name type="scientific">Saccharolobus solfataricus (strain 98/2)</name>
    <name type="common">Sulfolobus solfataricus</name>
    <dbReference type="NCBI Taxonomy" id="555311"/>
    <lineage>
        <taxon>Archaea</taxon>
        <taxon>Thermoproteota</taxon>
        <taxon>Thermoprotei</taxon>
        <taxon>Sulfolobales</taxon>
        <taxon>Sulfolobaceae</taxon>
        <taxon>Saccharolobus</taxon>
    </lineage>
</organism>
<feature type="domain" description="Metalloprotease TldD/E central" evidence="7">
    <location>
        <begin position="101"/>
        <end position="188"/>
    </location>
</feature>
<dbReference type="KEGG" id="sol:Ssol_1719"/>
<dbReference type="Gene3D" id="3.30.2290.10">
    <property type="entry name" value="PmbA/TldD superfamily"/>
    <property type="match status" value="1"/>
</dbReference>
<dbReference type="InterPro" id="IPR035068">
    <property type="entry name" value="TldD/PmbA_N"/>
</dbReference>
<dbReference type="AlphaFoldDB" id="D0KT67"/>
<dbReference type="InterPro" id="IPR045569">
    <property type="entry name" value="Metalloprtase-TldD/E_C"/>
</dbReference>
<dbReference type="SUPFAM" id="SSF111283">
    <property type="entry name" value="Putative modulator of DNA gyrase, PmbA/TldD"/>
    <property type="match status" value="1"/>
</dbReference>
<name>D0KT67_SACS9</name>
<dbReference type="InterPro" id="IPR045570">
    <property type="entry name" value="Metalloprtase-TldD/E_cen_dom"/>
</dbReference>
<sequence>MFKYIKKAEELGASFADIRYERVIANEVTITEDRKYVSHGVDEGYSIRVIYNRNWGFKATDKITENEIEDTINHIYGDERVNIVYLPSKHDTIKIGKDINKNEEEKINDLHKVASQVNTLHPSIKSYSIKYYDEIFHKEYYSSEDREIIADGSSSSLSILVVAREGDVTVEVSEILSTQMGYIFDVFDINQVLANLQKRIINQLKGSTPKAGEYPVILAPEVVGIFTHEAIGHLSEADVTLNGSLYKLRNKRIGDEFLNISDLPAMDHPQSSLVYYDDEGVEGREVKIIENGILKEFMTDRYYSAYLGQPPTGNARAQSYRNFSLIRMRNTYMKPGDASLNELFEGIKEGYYLVSPIGGETSSNGTFQFAIQEGYRVENSEIKEPLRNIGISGNTISTLNAIEMISKDFGMSSGFCEKNGQTVQVSNGGPHIKVKKLKVGGYV</sequence>
<reference evidence="8" key="1">
    <citation type="submission" date="2009-10" db="EMBL/GenBank/DDBJ databases">
        <title>Complete sequence of Sulfolobus solfataricus 98/2.</title>
        <authorList>
            <consortium name="US DOE Joint Genome Institute"/>
            <person name="Lucas S."/>
            <person name="Copeland A."/>
            <person name="Lapidus A."/>
            <person name="Glavina del Rio T."/>
            <person name="Tice H."/>
            <person name="Bruce D."/>
            <person name="Goodwin L."/>
            <person name="Pitluck S."/>
            <person name="Munk A.C."/>
            <person name="Brettin T."/>
            <person name="Detter J.C."/>
            <person name="Han C."/>
            <person name="Tapia R."/>
            <person name="Larimer F."/>
            <person name="Land M."/>
            <person name="Hauser L."/>
            <person name="Kyrpides N."/>
            <person name="Ovchinnikova G."/>
            <person name="Mead D."/>
        </authorList>
    </citation>
    <scope>NUCLEOTIDE SEQUENCE [LARGE SCALE GENOMIC DNA]</scope>
    <source>
        <strain evidence="8">98/2</strain>
    </source>
</reference>
<accession>D0KT67</accession>
<feature type="domain" description="Metalloprotease TldD/E C-terminal" evidence="6">
    <location>
        <begin position="212"/>
        <end position="441"/>
    </location>
</feature>
<dbReference type="InterPro" id="IPR002510">
    <property type="entry name" value="Metalloprtase-TldD/E_N"/>
</dbReference>
<dbReference type="Pfam" id="PF19290">
    <property type="entry name" value="PmbA_TldD_2nd"/>
    <property type="match status" value="1"/>
</dbReference>
<dbReference type="InterPro" id="IPR051463">
    <property type="entry name" value="Peptidase_U62_metallo"/>
</dbReference>
<feature type="domain" description="Metalloprotease TldD/E N-terminal" evidence="5">
    <location>
        <begin position="16"/>
        <end position="72"/>
    </location>
</feature>
<proteinExistence type="inferred from homology"/>
<evidence type="ECO:0000256" key="2">
    <source>
        <dbReference type="ARBA" id="ARBA00022670"/>
    </source>
</evidence>
<evidence type="ECO:0000313" key="8">
    <source>
        <dbReference type="EMBL" id="ACX91936.1"/>
    </source>
</evidence>
<dbReference type="GO" id="GO:0005829">
    <property type="term" value="C:cytosol"/>
    <property type="evidence" value="ECO:0007669"/>
    <property type="project" value="TreeGrafter"/>
</dbReference>
<dbReference type="RefSeq" id="WP_009991202.1">
    <property type="nucleotide sequence ID" value="NZ_ACUK01000205.1"/>
</dbReference>
<dbReference type="Pfam" id="PF19289">
    <property type="entry name" value="PmbA_TldD_3rd"/>
    <property type="match status" value="1"/>
</dbReference>
<dbReference type="EMBL" id="CP001800">
    <property type="protein sequence ID" value="ACX91936.1"/>
    <property type="molecule type" value="Genomic_DNA"/>
</dbReference>
<evidence type="ECO:0000259" key="5">
    <source>
        <dbReference type="Pfam" id="PF01523"/>
    </source>
</evidence>
<dbReference type="InterPro" id="IPR036059">
    <property type="entry name" value="TldD/PmbA_sf"/>
</dbReference>
<evidence type="ECO:0000259" key="7">
    <source>
        <dbReference type="Pfam" id="PF19290"/>
    </source>
</evidence>
<dbReference type="PANTHER" id="PTHR30624">
    <property type="entry name" value="UNCHARACTERIZED PROTEIN TLDD AND PMBA"/>
    <property type="match status" value="1"/>
</dbReference>
<protein>
    <submittedName>
        <fullName evidence="8">Peptidase U62 modulator of DNA gyrase</fullName>
    </submittedName>
</protein>
<gene>
    <name evidence="8" type="ordered locus">Ssol_1719</name>
</gene>
<dbReference type="InterPro" id="IPR053642">
    <property type="entry name" value="Zinc_metalloprotease_TldD"/>
</dbReference>
<evidence type="ECO:0000256" key="1">
    <source>
        <dbReference type="ARBA" id="ARBA00005836"/>
    </source>
</evidence>
<keyword evidence="3" id="KW-0378">Hydrolase</keyword>
<dbReference type="InterPro" id="IPR025502">
    <property type="entry name" value="TldD"/>
</dbReference>
<dbReference type="GO" id="GO:0006508">
    <property type="term" value="P:proteolysis"/>
    <property type="evidence" value="ECO:0007669"/>
    <property type="project" value="UniProtKB-KW"/>
</dbReference>
<dbReference type="SMR" id="D0KT67"/>
<dbReference type="Pfam" id="PF01523">
    <property type="entry name" value="PmbA_TldD_1st"/>
    <property type="match status" value="1"/>
</dbReference>
<dbReference type="GO" id="GO:0008237">
    <property type="term" value="F:metallopeptidase activity"/>
    <property type="evidence" value="ECO:0007669"/>
    <property type="project" value="UniProtKB-KW"/>
</dbReference>
<evidence type="ECO:0000259" key="6">
    <source>
        <dbReference type="Pfam" id="PF19289"/>
    </source>
</evidence>
<dbReference type="HOGENOM" id="CLU_026425_1_2_2"/>
<keyword evidence="2" id="KW-0645">Protease</keyword>
<dbReference type="GeneID" id="1454932"/>